<accession>A0A1G1TCV0</accession>
<dbReference type="InterPro" id="IPR029063">
    <property type="entry name" value="SAM-dependent_MTases_sf"/>
</dbReference>
<name>A0A1G1TCV0_9BACT</name>
<dbReference type="SUPFAM" id="SSF53335">
    <property type="entry name" value="S-adenosyl-L-methionine-dependent methyltransferases"/>
    <property type="match status" value="1"/>
</dbReference>
<dbReference type="RefSeq" id="WP_070732052.1">
    <property type="nucleotide sequence ID" value="NZ_MDZC01000014.1"/>
</dbReference>
<dbReference type="Proteomes" id="UP000177791">
    <property type="component" value="Unassembled WGS sequence"/>
</dbReference>
<dbReference type="InterPro" id="IPR041698">
    <property type="entry name" value="Methyltransf_25"/>
</dbReference>
<dbReference type="Gene3D" id="3.40.50.150">
    <property type="entry name" value="Vaccinia Virus protein VP39"/>
    <property type="match status" value="1"/>
</dbReference>
<reference evidence="2 3" key="1">
    <citation type="submission" date="2016-08" db="EMBL/GenBank/DDBJ databases">
        <title>Hymenobacter coccineus sp. nov., Hymenobacter lapidarius sp. nov. and Hymenobacter glacialis sp. nov., isolated from Antarctic soil.</title>
        <authorList>
            <person name="Sedlacek I."/>
            <person name="Kralova S."/>
            <person name="Kyrova K."/>
            <person name="Maslanova I."/>
            <person name="Stankova E."/>
            <person name="Vrbovska V."/>
            <person name="Nemec M."/>
            <person name="Bartak M."/>
            <person name="Svec P."/>
            <person name="Busse H.-J."/>
            <person name="Pantucek R."/>
        </authorList>
    </citation>
    <scope>NUCLEOTIDE SEQUENCE [LARGE SCALE GENOMIC DNA]</scope>
    <source>
        <strain evidence="2 3">CCM 8648</strain>
    </source>
</reference>
<evidence type="ECO:0000313" key="2">
    <source>
        <dbReference type="EMBL" id="OGX88680.1"/>
    </source>
</evidence>
<sequence>MTHAADFWDARYEAEAYAYGTEPNAYFRRQLDALQPGRLLLLAEGEGRNAVYAARQGWQVTAVDFSDEGRAKTQRLAATQGVRVDYQVADLTDLAWQRPGYYDAIGLIYAHLPLDDRQAVHTAAAASLAPGGHLVLEAFTPRQLGLASGGPREAELLYEPAQLATDFAGLSLLENEERRLVLHEGSFHAGPASVVRLLAQRPAPSTLSV</sequence>
<dbReference type="OrthoDB" id="9804312at2"/>
<protein>
    <recommendedName>
        <fullName evidence="1">Methyltransferase domain-containing protein</fullName>
    </recommendedName>
</protein>
<dbReference type="STRING" id="1908236.BEN48_08650"/>
<organism evidence="2 3">
    <name type="scientific">Hymenobacter glacialis</name>
    <dbReference type="NCBI Taxonomy" id="1908236"/>
    <lineage>
        <taxon>Bacteria</taxon>
        <taxon>Pseudomonadati</taxon>
        <taxon>Bacteroidota</taxon>
        <taxon>Cytophagia</taxon>
        <taxon>Cytophagales</taxon>
        <taxon>Hymenobacteraceae</taxon>
        <taxon>Hymenobacter</taxon>
    </lineage>
</organism>
<dbReference type="EMBL" id="MDZC01000014">
    <property type="protein sequence ID" value="OGX88680.1"/>
    <property type="molecule type" value="Genomic_DNA"/>
</dbReference>
<proteinExistence type="predicted"/>
<comment type="caution">
    <text evidence="2">The sequence shown here is derived from an EMBL/GenBank/DDBJ whole genome shotgun (WGS) entry which is preliminary data.</text>
</comment>
<gene>
    <name evidence="2" type="ORF">BEN48_08650</name>
</gene>
<evidence type="ECO:0000313" key="3">
    <source>
        <dbReference type="Proteomes" id="UP000177791"/>
    </source>
</evidence>
<dbReference type="AlphaFoldDB" id="A0A1G1TCV0"/>
<dbReference type="CDD" id="cd02440">
    <property type="entry name" value="AdoMet_MTases"/>
    <property type="match status" value="1"/>
</dbReference>
<keyword evidence="3" id="KW-1185">Reference proteome</keyword>
<feature type="domain" description="Methyltransferase" evidence="1">
    <location>
        <begin position="42"/>
        <end position="132"/>
    </location>
</feature>
<dbReference type="Pfam" id="PF13649">
    <property type="entry name" value="Methyltransf_25"/>
    <property type="match status" value="1"/>
</dbReference>
<evidence type="ECO:0000259" key="1">
    <source>
        <dbReference type="Pfam" id="PF13649"/>
    </source>
</evidence>